<comment type="caution">
    <text evidence="2">The sequence shown here is derived from an EMBL/GenBank/DDBJ whole genome shotgun (WGS) entry which is preliminary data.</text>
</comment>
<feature type="region of interest" description="Disordered" evidence="1">
    <location>
        <begin position="127"/>
        <end position="169"/>
    </location>
</feature>
<reference evidence="2" key="1">
    <citation type="journal article" date="2023" name="Mol. Biol. Evol.">
        <title>Third-Generation Sequencing Reveals the Adaptive Role of the Epigenome in Three Deep-Sea Polychaetes.</title>
        <authorList>
            <person name="Perez M."/>
            <person name="Aroh O."/>
            <person name="Sun Y."/>
            <person name="Lan Y."/>
            <person name="Juniper S.K."/>
            <person name="Young C.R."/>
            <person name="Angers B."/>
            <person name="Qian P.Y."/>
        </authorList>
    </citation>
    <scope>NUCLEOTIDE SEQUENCE</scope>
    <source>
        <strain evidence="2">R07B-5</strain>
    </source>
</reference>
<evidence type="ECO:0000313" key="2">
    <source>
        <dbReference type="EMBL" id="KAK2172931.1"/>
    </source>
</evidence>
<keyword evidence="3" id="KW-1185">Reference proteome</keyword>
<protein>
    <submittedName>
        <fullName evidence="2">Uncharacterized protein</fullName>
    </submittedName>
</protein>
<feature type="compositionally biased region" description="Polar residues" evidence="1">
    <location>
        <begin position="149"/>
        <end position="158"/>
    </location>
</feature>
<organism evidence="2 3">
    <name type="scientific">Ridgeia piscesae</name>
    <name type="common">Tubeworm</name>
    <dbReference type="NCBI Taxonomy" id="27915"/>
    <lineage>
        <taxon>Eukaryota</taxon>
        <taxon>Metazoa</taxon>
        <taxon>Spiralia</taxon>
        <taxon>Lophotrochozoa</taxon>
        <taxon>Annelida</taxon>
        <taxon>Polychaeta</taxon>
        <taxon>Sedentaria</taxon>
        <taxon>Canalipalpata</taxon>
        <taxon>Sabellida</taxon>
        <taxon>Siboglinidae</taxon>
        <taxon>Ridgeia</taxon>
    </lineage>
</organism>
<name>A0AAD9NLQ0_RIDPI</name>
<dbReference type="Proteomes" id="UP001209878">
    <property type="component" value="Unassembled WGS sequence"/>
</dbReference>
<gene>
    <name evidence="2" type="ORF">NP493_919g01069</name>
</gene>
<feature type="compositionally biased region" description="Low complexity" evidence="1">
    <location>
        <begin position="304"/>
        <end position="325"/>
    </location>
</feature>
<sequence>MDDIVIKQLTPMFPQLTPEVIRLSVQHMSNRGEPLDEGYLLQRCIDDLLELRTYTLESSFECPQDGRSQVTFCLQLNISDKFDNNIKLISDSPMQDYSTVLSSPSAGETTPDHELTVDTSLVPVVTDDTVGDQRPTVSHRPTHNKKHGQSTSALSGTDTDLPDIMSPKARCHTSTVSSAVTHNATLTSYFPSAVSHKAPSTSYAPAAATHNASASTYHTPVATTNNASISTYHTPAAAVHNAPASTYEMPRFDTQNKTIRTLDRPKQRLPVTDVSTPTFDTQKKTVQTLVALLASYTSGKQEHASATTATMSSASTSEKTTASPASMAVVNTVPLASAGTVVVKTVPLSSTSMACAKTIPLASGGMAGPNTVPSASSSTVGTANVTVPPASSGTASVPTPDVKLAPQETVEIPVTVPLCCVFTDADQDYVKDLLRHSFYPDPISYKTIYQIASHFGFHYAPTRRALTEAERCKLPVRLDKDIPFNIVIEGHVAKLNVVHLKGKRKYKAPVDPSCCPELLAEVLYVRQGSSMEQKVG</sequence>
<dbReference type="EMBL" id="JAODUO010000917">
    <property type="protein sequence ID" value="KAK2172931.1"/>
    <property type="molecule type" value="Genomic_DNA"/>
</dbReference>
<dbReference type="AlphaFoldDB" id="A0AAD9NLQ0"/>
<evidence type="ECO:0000313" key="3">
    <source>
        <dbReference type="Proteomes" id="UP001209878"/>
    </source>
</evidence>
<feature type="region of interest" description="Disordered" evidence="1">
    <location>
        <begin position="301"/>
        <end position="325"/>
    </location>
</feature>
<proteinExistence type="predicted"/>
<evidence type="ECO:0000256" key="1">
    <source>
        <dbReference type="SAM" id="MobiDB-lite"/>
    </source>
</evidence>
<accession>A0AAD9NLQ0</accession>